<dbReference type="EMBL" id="WJEC01007572">
    <property type="protein sequence ID" value="KAF7469934.1"/>
    <property type="molecule type" value="Genomic_DNA"/>
</dbReference>
<dbReference type="Proteomes" id="UP000335636">
    <property type="component" value="Unassembled WGS sequence"/>
</dbReference>
<evidence type="ECO:0000313" key="2">
    <source>
        <dbReference type="EMBL" id="VTJ86391.1"/>
    </source>
</evidence>
<evidence type="ECO:0000313" key="1">
    <source>
        <dbReference type="EMBL" id="KAF7469934.1"/>
    </source>
</evidence>
<name>A0A5E4CZF6_MARMO</name>
<dbReference type="EMBL" id="CABDUW010002338">
    <property type="protein sequence ID" value="VTJ86391.1"/>
    <property type="molecule type" value="Genomic_DNA"/>
</dbReference>
<reference evidence="1" key="2">
    <citation type="submission" date="2020-08" db="EMBL/GenBank/DDBJ databases">
        <authorList>
            <person name="Shumante A."/>
            <person name="Zimin A.V."/>
            <person name="Puiu D."/>
            <person name="Salzberg S.L."/>
        </authorList>
    </citation>
    <scope>NUCLEOTIDE SEQUENCE</scope>
    <source>
        <strain evidence="1">WC2-LM</strain>
        <tissue evidence="1">Liver</tissue>
    </source>
</reference>
<reference evidence="2 3" key="1">
    <citation type="submission" date="2019-04" db="EMBL/GenBank/DDBJ databases">
        <authorList>
            <person name="Alioto T."/>
            <person name="Alioto T."/>
        </authorList>
    </citation>
    <scope>NUCLEOTIDE SEQUENCE [LARGE SCALE GENOMIC DNA]</scope>
</reference>
<protein>
    <submittedName>
        <fullName evidence="2">Uncharacterized protein</fullName>
    </submittedName>
</protein>
<dbReference type="AlphaFoldDB" id="A0A5E4CZF6"/>
<proteinExistence type="predicted"/>
<organism evidence="2 3">
    <name type="scientific">Marmota monax</name>
    <name type="common">Woodchuck</name>
    <dbReference type="NCBI Taxonomy" id="9995"/>
    <lineage>
        <taxon>Eukaryota</taxon>
        <taxon>Metazoa</taxon>
        <taxon>Chordata</taxon>
        <taxon>Craniata</taxon>
        <taxon>Vertebrata</taxon>
        <taxon>Euteleostomi</taxon>
        <taxon>Mammalia</taxon>
        <taxon>Eutheria</taxon>
        <taxon>Euarchontoglires</taxon>
        <taxon>Glires</taxon>
        <taxon>Rodentia</taxon>
        <taxon>Sciuromorpha</taxon>
        <taxon>Sciuridae</taxon>
        <taxon>Xerinae</taxon>
        <taxon>Marmotini</taxon>
        <taxon>Marmota</taxon>
    </lineage>
</organism>
<evidence type="ECO:0000313" key="3">
    <source>
        <dbReference type="Proteomes" id="UP000335636"/>
    </source>
</evidence>
<accession>A0A5E4CZF6</accession>
<dbReference type="Proteomes" id="UP000662637">
    <property type="component" value="Unassembled WGS sequence"/>
</dbReference>
<gene>
    <name evidence="1" type="ORF">GHT09_018636</name>
    <name evidence="2" type="ORF">MONAX_5E033292</name>
</gene>
<sequence>MRHMKQLLIHLQSSFNTRKFVLGKNPKTLKVVSKYLIAQPLVNTTYTTAVINPACLKNMTKLLIRNHSLSSIRASMPKRSPVIVKQVSSLTISQPFLNP</sequence>
<keyword evidence="3" id="KW-1185">Reference proteome</keyword>